<dbReference type="AlphaFoldDB" id="A0AA35TXK3"/>
<dbReference type="Proteomes" id="UP001174909">
    <property type="component" value="Unassembled WGS sequence"/>
</dbReference>
<keyword evidence="1" id="KW-0472">Membrane</keyword>
<evidence type="ECO:0000313" key="2">
    <source>
        <dbReference type="EMBL" id="CAI8055531.1"/>
    </source>
</evidence>
<keyword evidence="1" id="KW-1133">Transmembrane helix</keyword>
<dbReference type="EMBL" id="CASHTH010004284">
    <property type="protein sequence ID" value="CAI8055531.1"/>
    <property type="molecule type" value="Genomic_DNA"/>
</dbReference>
<gene>
    <name evidence="2" type="ORF">GBAR_LOCUS30313</name>
</gene>
<feature type="transmembrane region" description="Helical" evidence="1">
    <location>
        <begin position="20"/>
        <end position="41"/>
    </location>
</feature>
<accession>A0AA35TXK3</accession>
<feature type="non-terminal residue" evidence="2">
    <location>
        <position position="124"/>
    </location>
</feature>
<organism evidence="2 3">
    <name type="scientific">Geodia barretti</name>
    <name type="common">Barrett's horny sponge</name>
    <dbReference type="NCBI Taxonomy" id="519541"/>
    <lineage>
        <taxon>Eukaryota</taxon>
        <taxon>Metazoa</taxon>
        <taxon>Porifera</taxon>
        <taxon>Demospongiae</taxon>
        <taxon>Heteroscleromorpha</taxon>
        <taxon>Tetractinellida</taxon>
        <taxon>Astrophorina</taxon>
        <taxon>Geodiidae</taxon>
        <taxon>Geodia</taxon>
    </lineage>
</organism>
<keyword evidence="3" id="KW-1185">Reference proteome</keyword>
<proteinExistence type="predicted"/>
<evidence type="ECO:0000256" key="1">
    <source>
        <dbReference type="SAM" id="Phobius"/>
    </source>
</evidence>
<evidence type="ECO:0000313" key="3">
    <source>
        <dbReference type="Proteomes" id="UP001174909"/>
    </source>
</evidence>
<sequence>MNSLGGRWYRFRLFVARNTIPMVWIWAGTMLCGLGTVYYRLRKGEDITISLQDVRMHPNPDTLHTIHGWIKKLGLDQVSLTAYPPNLLIFPLHPQDYRQPKEKIAKQLQTHYMYPRIDTQMIDP</sequence>
<protein>
    <submittedName>
        <fullName evidence="2">Uncharacterized protein</fullName>
    </submittedName>
</protein>
<comment type="caution">
    <text evidence="2">The sequence shown here is derived from an EMBL/GenBank/DDBJ whole genome shotgun (WGS) entry which is preliminary data.</text>
</comment>
<keyword evidence="1" id="KW-0812">Transmembrane</keyword>
<reference evidence="2" key="1">
    <citation type="submission" date="2023-03" db="EMBL/GenBank/DDBJ databases">
        <authorList>
            <person name="Steffen K."/>
            <person name="Cardenas P."/>
        </authorList>
    </citation>
    <scope>NUCLEOTIDE SEQUENCE</scope>
</reference>
<name>A0AA35TXK3_GEOBA</name>